<dbReference type="InterPro" id="IPR045254">
    <property type="entry name" value="Nit1/2_C-N_Hydrolase"/>
</dbReference>
<protein>
    <recommendedName>
        <fullName evidence="4">omega-amidase</fullName>
        <ecNumber evidence="4">3.5.1.3</ecNumber>
    </recommendedName>
    <alternativeName>
        <fullName evidence="5">Nitrilase homolog 2</fullName>
    </alternativeName>
</protein>
<name>A0A9J6FL15_HAELO</name>
<dbReference type="EC" id="3.5.1.3" evidence="4"/>
<dbReference type="GO" id="GO:0005739">
    <property type="term" value="C:mitochondrion"/>
    <property type="evidence" value="ECO:0007669"/>
    <property type="project" value="TreeGrafter"/>
</dbReference>
<reference evidence="8 9" key="1">
    <citation type="journal article" date="2020" name="Cell">
        <title>Large-Scale Comparative Analyses of Tick Genomes Elucidate Their Genetic Diversity and Vector Capacities.</title>
        <authorList>
            <consortium name="Tick Genome and Microbiome Consortium (TIGMIC)"/>
            <person name="Jia N."/>
            <person name="Wang J."/>
            <person name="Shi W."/>
            <person name="Du L."/>
            <person name="Sun Y."/>
            <person name="Zhan W."/>
            <person name="Jiang J.F."/>
            <person name="Wang Q."/>
            <person name="Zhang B."/>
            <person name="Ji P."/>
            <person name="Bell-Sakyi L."/>
            <person name="Cui X.M."/>
            <person name="Yuan T.T."/>
            <person name="Jiang B.G."/>
            <person name="Yang W.F."/>
            <person name="Lam T.T."/>
            <person name="Chang Q.C."/>
            <person name="Ding S.J."/>
            <person name="Wang X.J."/>
            <person name="Zhu J.G."/>
            <person name="Ruan X.D."/>
            <person name="Zhao L."/>
            <person name="Wei J.T."/>
            <person name="Ye R.Z."/>
            <person name="Que T.C."/>
            <person name="Du C.H."/>
            <person name="Zhou Y.H."/>
            <person name="Cheng J.X."/>
            <person name="Dai P.F."/>
            <person name="Guo W.B."/>
            <person name="Han X.H."/>
            <person name="Huang E.J."/>
            <person name="Li L.F."/>
            <person name="Wei W."/>
            <person name="Gao Y.C."/>
            <person name="Liu J.Z."/>
            <person name="Shao H.Z."/>
            <person name="Wang X."/>
            <person name="Wang C.C."/>
            <person name="Yang T.C."/>
            <person name="Huo Q.B."/>
            <person name="Li W."/>
            <person name="Chen H.Y."/>
            <person name="Chen S.E."/>
            <person name="Zhou L.G."/>
            <person name="Ni X.B."/>
            <person name="Tian J.H."/>
            <person name="Sheng Y."/>
            <person name="Liu T."/>
            <person name="Pan Y.S."/>
            <person name="Xia L.Y."/>
            <person name="Li J."/>
            <person name="Zhao F."/>
            <person name="Cao W.C."/>
        </authorList>
    </citation>
    <scope>NUCLEOTIDE SEQUENCE [LARGE SCALE GENOMIC DNA]</scope>
    <source>
        <strain evidence="8">HaeL-2018</strain>
    </source>
</reference>
<dbReference type="AlphaFoldDB" id="A0A9J6FL15"/>
<evidence type="ECO:0000256" key="6">
    <source>
        <dbReference type="ARBA" id="ARBA00048745"/>
    </source>
</evidence>
<dbReference type="VEuPathDB" id="VectorBase:HLOH_058212"/>
<dbReference type="InterPro" id="IPR036526">
    <property type="entry name" value="C-N_Hydrolase_sf"/>
</dbReference>
<proteinExistence type="inferred from homology"/>
<evidence type="ECO:0000313" key="8">
    <source>
        <dbReference type="EMBL" id="KAH9363757.1"/>
    </source>
</evidence>
<dbReference type="Pfam" id="PF00795">
    <property type="entry name" value="CN_hydrolase"/>
    <property type="match status" value="1"/>
</dbReference>
<dbReference type="SUPFAM" id="SSF56317">
    <property type="entry name" value="Carbon-nitrogen hydrolase"/>
    <property type="match status" value="1"/>
</dbReference>
<dbReference type="GO" id="GO:0006107">
    <property type="term" value="P:oxaloacetate metabolic process"/>
    <property type="evidence" value="ECO:0007669"/>
    <property type="project" value="TreeGrafter"/>
</dbReference>
<dbReference type="FunFam" id="3.60.110.10:FF:000002">
    <property type="entry name" value="Nitrilase family member 2"/>
    <property type="match status" value="1"/>
</dbReference>
<dbReference type="Proteomes" id="UP000821853">
    <property type="component" value="Chromosome 10"/>
</dbReference>
<evidence type="ECO:0000256" key="2">
    <source>
        <dbReference type="ARBA" id="ARBA00022801"/>
    </source>
</evidence>
<dbReference type="PANTHER" id="PTHR23088:SF30">
    <property type="entry name" value="OMEGA-AMIDASE NIT2"/>
    <property type="match status" value="1"/>
</dbReference>
<dbReference type="EMBL" id="JABSTR010000002">
    <property type="protein sequence ID" value="KAH9363757.1"/>
    <property type="molecule type" value="Genomic_DNA"/>
</dbReference>
<dbReference type="GO" id="GO:0050152">
    <property type="term" value="F:omega-amidase activity"/>
    <property type="evidence" value="ECO:0007669"/>
    <property type="project" value="UniProtKB-EC"/>
</dbReference>
<dbReference type="GO" id="GO:0006528">
    <property type="term" value="P:asparagine metabolic process"/>
    <property type="evidence" value="ECO:0007669"/>
    <property type="project" value="TreeGrafter"/>
</dbReference>
<comment type="similarity">
    <text evidence="1">Belongs to the carbon-nitrogen hydrolase superfamily. NIT1/NIT2 family.</text>
</comment>
<dbReference type="PANTHER" id="PTHR23088">
    <property type="entry name" value="NITRILASE-RELATED"/>
    <property type="match status" value="1"/>
</dbReference>
<evidence type="ECO:0000259" key="7">
    <source>
        <dbReference type="PROSITE" id="PS50263"/>
    </source>
</evidence>
<evidence type="ECO:0000256" key="3">
    <source>
        <dbReference type="ARBA" id="ARBA00036637"/>
    </source>
</evidence>
<dbReference type="InterPro" id="IPR003010">
    <property type="entry name" value="C-N_Hydrolase"/>
</dbReference>
<evidence type="ECO:0000256" key="5">
    <source>
        <dbReference type="ARBA" id="ARBA00041576"/>
    </source>
</evidence>
<organism evidence="8 9">
    <name type="scientific">Haemaphysalis longicornis</name>
    <name type="common">Bush tick</name>
    <dbReference type="NCBI Taxonomy" id="44386"/>
    <lineage>
        <taxon>Eukaryota</taxon>
        <taxon>Metazoa</taxon>
        <taxon>Ecdysozoa</taxon>
        <taxon>Arthropoda</taxon>
        <taxon>Chelicerata</taxon>
        <taxon>Arachnida</taxon>
        <taxon>Acari</taxon>
        <taxon>Parasitiformes</taxon>
        <taxon>Ixodida</taxon>
        <taxon>Ixodoidea</taxon>
        <taxon>Ixodidae</taxon>
        <taxon>Haemaphysalinae</taxon>
        <taxon>Haemaphysalis</taxon>
    </lineage>
</organism>
<gene>
    <name evidence="8" type="ORF">HPB48_020111</name>
</gene>
<dbReference type="OMA" id="TAQMHPF"/>
<sequence length="297" mass="32378">MACSRIRVALIQYIVKAKKSDNLATARIKVEQAAANGAKIVCLPECFGFPFGVQYFSVNAEPIPGDTSAMLSETAKKHGVYLVGGSMAEVEGGKLYNTCLVYGPDGSLIAKHRKVHLFDVDIPGKMTFQESASFAAGNALTTFDTPGLKVGLGICYDLRFAPMAQIYAQRGCKLLVYPSAFSIPTGSMHWELLQGIRAVDNQILSWEWALFHDLIVLFPIKVYVATTSPATDRRAPVPAWGHTMMVDPMGKVVASAGHEEGTVIADVDLDYLQAVRNQIPVTRQMRSDLYSVVSRKS</sequence>
<dbReference type="OrthoDB" id="10250282at2759"/>
<keyword evidence="9" id="KW-1185">Reference proteome</keyword>
<comment type="caution">
    <text evidence="8">The sequence shown here is derived from an EMBL/GenBank/DDBJ whole genome shotgun (WGS) entry which is preliminary data.</text>
</comment>
<dbReference type="Gene3D" id="3.60.110.10">
    <property type="entry name" value="Carbon-nitrogen hydrolase"/>
    <property type="match status" value="1"/>
</dbReference>
<evidence type="ECO:0000313" key="9">
    <source>
        <dbReference type="Proteomes" id="UP000821853"/>
    </source>
</evidence>
<accession>A0A9J6FL15</accession>
<keyword evidence="2" id="KW-0378">Hydrolase</keyword>
<comment type="catalytic activity">
    <reaction evidence="3">
        <text>2-oxoglutaramate + H2O = 2-oxoglutarate + NH4(+)</text>
        <dbReference type="Rhea" id="RHEA:32963"/>
        <dbReference type="ChEBI" id="CHEBI:15377"/>
        <dbReference type="ChEBI" id="CHEBI:16769"/>
        <dbReference type="ChEBI" id="CHEBI:16810"/>
        <dbReference type="ChEBI" id="CHEBI:28938"/>
        <dbReference type="EC" id="3.5.1.3"/>
    </reaction>
    <physiologicalReaction direction="left-to-right" evidence="3">
        <dbReference type="Rhea" id="RHEA:32964"/>
    </physiologicalReaction>
</comment>
<evidence type="ECO:0000256" key="4">
    <source>
        <dbReference type="ARBA" id="ARBA00039118"/>
    </source>
</evidence>
<comment type="catalytic activity">
    <reaction evidence="6">
        <text>2-oxosuccinamate + H2O = oxaloacetate + NH4(+)</text>
        <dbReference type="Rhea" id="RHEA:59412"/>
        <dbReference type="ChEBI" id="CHEBI:15377"/>
        <dbReference type="ChEBI" id="CHEBI:16452"/>
        <dbReference type="ChEBI" id="CHEBI:28938"/>
        <dbReference type="ChEBI" id="CHEBI:57735"/>
        <dbReference type="EC" id="3.5.1.3"/>
    </reaction>
    <physiologicalReaction direction="left-to-right" evidence="6">
        <dbReference type="Rhea" id="RHEA:59413"/>
    </physiologicalReaction>
</comment>
<dbReference type="PROSITE" id="PS50263">
    <property type="entry name" value="CN_HYDROLASE"/>
    <property type="match status" value="1"/>
</dbReference>
<dbReference type="CDD" id="cd07572">
    <property type="entry name" value="nit"/>
    <property type="match status" value="1"/>
</dbReference>
<dbReference type="GO" id="GO:0006541">
    <property type="term" value="P:glutamine metabolic process"/>
    <property type="evidence" value="ECO:0007669"/>
    <property type="project" value="TreeGrafter"/>
</dbReference>
<feature type="domain" description="CN hydrolase" evidence="7">
    <location>
        <begin position="6"/>
        <end position="269"/>
    </location>
</feature>
<evidence type="ECO:0000256" key="1">
    <source>
        <dbReference type="ARBA" id="ARBA00010613"/>
    </source>
</evidence>